<dbReference type="EMBL" id="MVGT01002617">
    <property type="protein sequence ID" value="OVA07296.1"/>
    <property type="molecule type" value="Genomic_DNA"/>
</dbReference>
<name>A0A200QA02_MACCD</name>
<evidence type="ECO:0000313" key="3">
    <source>
        <dbReference type="EMBL" id="OVA07296.1"/>
    </source>
</evidence>
<dbReference type="Proteomes" id="UP000195402">
    <property type="component" value="Unassembled WGS sequence"/>
</dbReference>
<evidence type="ECO:0000313" key="4">
    <source>
        <dbReference type="Proteomes" id="UP000195402"/>
    </source>
</evidence>
<dbReference type="FunCoup" id="A0A200QA02">
    <property type="interactions" value="259"/>
</dbReference>
<feature type="region of interest" description="Disordered" evidence="2">
    <location>
        <begin position="1"/>
        <end position="20"/>
    </location>
</feature>
<dbReference type="STRING" id="56857.A0A200QA02"/>
<dbReference type="InParanoid" id="A0A200QA02"/>
<reference evidence="3 4" key="1">
    <citation type="journal article" date="2017" name="Mol. Plant">
        <title>The Genome of Medicinal Plant Macleaya cordata Provides New Insights into Benzylisoquinoline Alkaloids Metabolism.</title>
        <authorList>
            <person name="Liu X."/>
            <person name="Liu Y."/>
            <person name="Huang P."/>
            <person name="Ma Y."/>
            <person name="Qing Z."/>
            <person name="Tang Q."/>
            <person name="Cao H."/>
            <person name="Cheng P."/>
            <person name="Zheng Y."/>
            <person name="Yuan Z."/>
            <person name="Zhou Y."/>
            <person name="Liu J."/>
            <person name="Tang Z."/>
            <person name="Zhuo Y."/>
            <person name="Zhang Y."/>
            <person name="Yu L."/>
            <person name="Huang J."/>
            <person name="Yang P."/>
            <person name="Peng Q."/>
            <person name="Zhang J."/>
            <person name="Jiang W."/>
            <person name="Zhang Z."/>
            <person name="Lin K."/>
            <person name="Ro D.K."/>
            <person name="Chen X."/>
            <person name="Xiong X."/>
            <person name="Shang Y."/>
            <person name="Huang S."/>
            <person name="Zeng J."/>
        </authorList>
    </citation>
    <scope>NUCLEOTIDE SEQUENCE [LARGE SCALE GENOMIC DNA]</scope>
    <source>
        <strain evidence="4">cv. BLH2017</strain>
        <tissue evidence="3">Root</tissue>
    </source>
</reference>
<keyword evidence="4" id="KW-1185">Reference proteome</keyword>
<organism evidence="3 4">
    <name type="scientific">Macleaya cordata</name>
    <name type="common">Five-seeded plume-poppy</name>
    <name type="synonym">Bocconia cordata</name>
    <dbReference type="NCBI Taxonomy" id="56857"/>
    <lineage>
        <taxon>Eukaryota</taxon>
        <taxon>Viridiplantae</taxon>
        <taxon>Streptophyta</taxon>
        <taxon>Embryophyta</taxon>
        <taxon>Tracheophyta</taxon>
        <taxon>Spermatophyta</taxon>
        <taxon>Magnoliopsida</taxon>
        <taxon>Ranunculales</taxon>
        <taxon>Papaveraceae</taxon>
        <taxon>Papaveroideae</taxon>
        <taxon>Macleaya</taxon>
    </lineage>
</organism>
<feature type="coiled-coil region" evidence="1">
    <location>
        <begin position="372"/>
        <end position="420"/>
    </location>
</feature>
<keyword evidence="1" id="KW-0175">Coiled coil</keyword>
<evidence type="ECO:0000256" key="1">
    <source>
        <dbReference type="SAM" id="Coils"/>
    </source>
</evidence>
<feature type="region of interest" description="Disordered" evidence="2">
    <location>
        <begin position="577"/>
        <end position="596"/>
    </location>
</feature>
<comment type="caution">
    <text evidence="3">The sequence shown here is derived from an EMBL/GenBank/DDBJ whole genome shotgun (WGS) entry which is preliminary data.</text>
</comment>
<feature type="region of interest" description="Disordered" evidence="2">
    <location>
        <begin position="282"/>
        <end position="312"/>
    </location>
</feature>
<dbReference type="PANTHER" id="PTHR35468:SF1">
    <property type="entry name" value="MYOSIN-LIKE PROTEIN"/>
    <property type="match status" value="1"/>
</dbReference>
<dbReference type="OrthoDB" id="1921697at2759"/>
<accession>A0A200QA02</accession>
<evidence type="ECO:0000256" key="2">
    <source>
        <dbReference type="SAM" id="MobiDB-lite"/>
    </source>
</evidence>
<dbReference type="PANTHER" id="PTHR35468">
    <property type="entry name" value="MYOSIN-LIKE PROTEIN"/>
    <property type="match status" value="1"/>
</dbReference>
<dbReference type="AlphaFoldDB" id="A0A200QA02"/>
<protein>
    <submittedName>
        <fullName evidence="3">Uncharacterized protein</fullName>
    </submittedName>
</protein>
<feature type="coiled-coil region" evidence="1">
    <location>
        <begin position="165"/>
        <end position="192"/>
    </location>
</feature>
<proteinExistence type="predicted"/>
<dbReference type="OMA" id="NIGCSRH"/>
<sequence length="619" mass="71697">MATIRRTRWYPPPPPSPRILHLPRRARRKTTKNIPGKSVLLKESECSRRINHRGKLETLFDQERVFSRTVPIVLLNNESSGDYDRDCERRERVEEDFEFGEKFEDEKWRFQTEILRAECNFLRMEREIALRKLEMNQVQTKKTLRSAVETLISGKKKIYEGKSSVGAVLEEIEDLEEKLDELQRKSGVTEIEIRKCNNFDKKASVLRRRLEKLGFEEKCVKEIQEMAEASLTIKTTSSIYKKKFDKLKQVEILGRKMEGLSKGMLERMEEEYRSMLCSSSSSSATASATSSASTSSRFEFPPHSSSSSSTSFERMFHEEKVCSGRCKSIVRKIVEQVRSEMEQWSQMQEMLGRVREEMEELHASRDFWEDRALNADTRVQSLQSAVEEWKQKALVSDTKVSELQKQISELHIELRRSRTERNIDSSRTKNIGMTPWDLLQKEKEKRVLICSLKENHQANSNKQSKDYSDIGRTKEHALRYGFMGSNRSPLREIENSSPQLVRQIGRTTVSPPLHNSENHHANSNKQNKDYSDTGRNKERTIERAFLSSIMVSNRSPLREIENSSSLLVQKIGRTTVSPLHSSEKHQANANKQNKDYSGIGKTKECTIERAFRSGIRGLN</sequence>
<feature type="compositionally biased region" description="Basic and acidic residues" evidence="2">
    <location>
        <begin position="516"/>
        <end position="535"/>
    </location>
</feature>
<feature type="region of interest" description="Disordered" evidence="2">
    <location>
        <begin position="509"/>
        <end position="535"/>
    </location>
</feature>
<gene>
    <name evidence="3" type="ORF">BVC80_1601g75</name>
</gene>